<name>W4K4R7_HETIT</name>
<dbReference type="Proteomes" id="UP000030671">
    <property type="component" value="Unassembled WGS sequence"/>
</dbReference>
<dbReference type="HOGENOM" id="CLU_2794250_0_0_1"/>
<organism evidence="1 2">
    <name type="scientific">Heterobasidion irregulare (strain TC 32-1)</name>
    <dbReference type="NCBI Taxonomy" id="747525"/>
    <lineage>
        <taxon>Eukaryota</taxon>
        <taxon>Fungi</taxon>
        <taxon>Dikarya</taxon>
        <taxon>Basidiomycota</taxon>
        <taxon>Agaricomycotina</taxon>
        <taxon>Agaricomycetes</taxon>
        <taxon>Russulales</taxon>
        <taxon>Bondarzewiaceae</taxon>
        <taxon>Heterobasidion</taxon>
        <taxon>Heterobasidion annosum species complex</taxon>
    </lineage>
</organism>
<accession>W4K4R7</accession>
<keyword evidence="2" id="KW-1185">Reference proteome</keyword>
<protein>
    <submittedName>
        <fullName evidence="1">Uncharacterized protein</fullName>
    </submittedName>
</protein>
<gene>
    <name evidence="1" type="ORF">HETIRDRAFT_418757</name>
</gene>
<dbReference type="EMBL" id="KI925459">
    <property type="protein sequence ID" value="ETW80803.1"/>
    <property type="molecule type" value="Genomic_DNA"/>
</dbReference>
<dbReference type="OrthoDB" id="6375767at2759"/>
<sequence>MEPVALRSRLILQICPIRQVILIQMTMRSTPRSSRTGTTGLRAWRQQGTVRGAPRVWDVCGHIRPPAV</sequence>
<evidence type="ECO:0000313" key="1">
    <source>
        <dbReference type="EMBL" id="ETW80803.1"/>
    </source>
</evidence>
<dbReference type="GeneID" id="20673507"/>
<proteinExistence type="predicted"/>
<evidence type="ECO:0000313" key="2">
    <source>
        <dbReference type="Proteomes" id="UP000030671"/>
    </source>
</evidence>
<reference evidence="1 2" key="1">
    <citation type="journal article" date="2012" name="New Phytol.">
        <title>Insight into trade-off between wood decay and parasitism from the genome of a fungal forest pathogen.</title>
        <authorList>
            <person name="Olson A."/>
            <person name="Aerts A."/>
            <person name="Asiegbu F."/>
            <person name="Belbahri L."/>
            <person name="Bouzid O."/>
            <person name="Broberg A."/>
            <person name="Canback B."/>
            <person name="Coutinho P.M."/>
            <person name="Cullen D."/>
            <person name="Dalman K."/>
            <person name="Deflorio G."/>
            <person name="van Diepen L.T."/>
            <person name="Dunand C."/>
            <person name="Duplessis S."/>
            <person name="Durling M."/>
            <person name="Gonthier P."/>
            <person name="Grimwood J."/>
            <person name="Fossdal C.G."/>
            <person name="Hansson D."/>
            <person name="Henrissat B."/>
            <person name="Hietala A."/>
            <person name="Himmelstrand K."/>
            <person name="Hoffmeister D."/>
            <person name="Hogberg N."/>
            <person name="James T.Y."/>
            <person name="Karlsson M."/>
            <person name="Kohler A."/>
            <person name="Kues U."/>
            <person name="Lee Y.H."/>
            <person name="Lin Y.C."/>
            <person name="Lind M."/>
            <person name="Lindquist E."/>
            <person name="Lombard V."/>
            <person name="Lucas S."/>
            <person name="Lunden K."/>
            <person name="Morin E."/>
            <person name="Murat C."/>
            <person name="Park J."/>
            <person name="Raffaello T."/>
            <person name="Rouze P."/>
            <person name="Salamov A."/>
            <person name="Schmutz J."/>
            <person name="Solheim H."/>
            <person name="Stahlberg J."/>
            <person name="Velez H."/>
            <person name="de Vries R.P."/>
            <person name="Wiebenga A."/>
            <person name="Woodward S."/>
            <person name="Yakovlev I."/>
            <person name="Garbelotto M."/>
            <person name="Martin F."/>
            <person name="Grigoriev I.V."/>
            <person name="Stenlid J."/>
        </authorList>
    </citation>
    <scope>NUCLEOTIDE SEQUENCE [LARGE SCALE GENOMIC DNA]</scope>
    <source>
        <strain evidence="1 2">TC 32-1</strain>
    </source>
</reference>
<dbReference type="KEGG" id="hir:HETIRDRAFT_418757"/>
<dbReference type="RefSeq" id="XP_009547504.1">
    <property type="nucleotide sequence ID" value="XM_009549209.1"/>
</dbReference>
<dbReference type="AlphaFoldDB" id="W4K4R7"/>
<dbReference type="InParanoid" id="W4K4R7"/>